<dbReference type="Pfam" id="PF13358">
    <property type="entry name" value="DDE_3"/>
    <property type="match status" value="1"/>
</dbReference>
<dbReference type="InterPro" id="IPR025959">
    <property type="entry name" value="Winged_HTH_dom"/>
</dbReference>
<feature type="non-terminal residue" evidence="3">
    <location>
        <position position="1"/>
    </location>
</feature>
<reference evidence="3" key="1">
    <citation type="submission" date="2013-08" db="EMBL/GenBank/DDBJ databases">
        <authorList>
            <person name="Mendez C."/>
            <person name="Richter M."/>
            <person name="Ferrer M."/>
            <person name="Sanchez J."/>
        </authorList>
    </citation>
    <scope>NUCLEOTIDE SEQUENCE</scope>
</reference>
<name>T0ZA44_9ZZZZ</name>
<dbReference type="InterPro" id="IPR036397">
    <property type="entry name" value="RNaseH_sf"/>
</dbReference>
<dbReference type="NCBIfam" id="NF033545">
    <property type="entry name" value="transpos_IS630"/>
    <property type="match status" value="1"/>
</dbReference>
<reference evidence="3" key="2">
    <citation type="journal article" date="2014" name="ISME J.">
        <title>Microbial stratification in low pH oxic and suboxic macroscopic growths along an acid mine drainage.</title>
        <authorList>
            <person name="Mendez-Garcia C."/>
            <person name="Mesa V."/>
            <person name="Sprenger R.R."/>
            <person name="Richter M."/>
            <person name="Diez M.S."/>
            <person name="Solano J."/>
            <person name="Bargiela R."/>
            <person name="Golyshina O.V."/>
            <person name="Manteca A."/>
            <person name="Ramos J.L."/>
            <person name="Gallego J.R."/>
            <person name="Llorente I."/>
            <person name="Martins Dos Santos V.A."/>
            <person name="Jensen O.N."/>
            <person name="Pelaez A.I."/>
            <person name="Sanchez J."/>
            <person name="Ferrer M."/>
        </authorList>
    </citation>
    <scope>NUCLEOTIDE SEQUENCE</scope>
</reference>
<evidence type="ECO:0000259" key="1">
    <source>
        <dbReference type="Pfam" id="PF13358"/>
    </source>
</evidence>
<feature type="domain" description="Tc1-like transposase DDE" evidence="1">
    <location>
        <begin position="47"/>
        <end position="156"/>
    </location>
</feature>
<comment type="caution">
    <text evidence="3">The sequence shown here is derived from an EMBL/GenBank/DDBJ whole genome shotgun (WGS) entry which is preliminary data.</text>
</comment>
<protein>
    <submittedName>
        <fullName evidence="3">Transposase</fullName>
    </submittedName>
</protein>
<dbReference type="InterPro" id="IPR038717">
    <property type="entry name" value="Tc1-like_DDE_dom"/>
</dbReference>
<feature type="non-terminal residue" evidence="3">
    <location>
        <position position="156"/>
    </location>
</feature>
<dbReference type="AlphaFoldDB" id="T0ZA44"/>
<dbReference type="InterPro" id="IPR047655">
    <property type="entry name" value="Transpos_IS630-like"/>
</dbReference>
<evidence type="ECO:0000259" key="2">
    <source>
        <dbReference type="Pfam" id="PF13592"/>
    </source>
</evidence>
<sequence>RLLQRLGLSNQTPERRAIEQDPKEAERWLKEKWPEILAHRRRWQAVLYFQDEAGVSLTPVLGKTWAPKGKTPIVRVTGHRGGLTVSSAMSTAGRLLFRFEKERVNAELHIEFLEQIRKQHKNRKVIIVEDRARPHIAGKVHDYVEKHKKSFALYYL</sequence>
<proteinExistence type="predicted"/>
<dbReference type="GO" id="GO:0003676">
    <property type="term" value="F:nucleic acid binding"/>
    <property type="evidence" value="ECO:0007669"/>
    <property type="project" value="InterPro"/>
</dbReference>
<dbReference type="Gene3D" id="3.30.420.10">
    <property type="entry name" value="Ribonuclease H-like superfamily/Ribonuclease H"/>
    <property type="match status" value="1"/>
</dbReference>
<dbReference type="Pfam" id="PF13592">
    <property type="entry name" value="HTH_33"/>
    <property type="match status" value="1"/>
</dbReference>
<evidence type="ECO:0000313" key="3">
    <source>
        <dbReference type="EMBL" id="EQD26630.1"/>
    </source>
</evidence>
<feature type="domain" description="Winged helix-turn helix" evidence="2">
    <location>
        <begin position="1"/>
        <end position="31"/>
    </location>
</feature>
<accession>T0ZA44</accession>
<dbReference type="EMBL" id="AUZY01013105">
    <property type="protein sequence ID" value="EQD26630.1"/>
    <property type="molecule type" value="Genomic_DNA"/>
</dbReference>
<organism evidence="3">
    <name type="scientific">mine drainage metagenome</name>
    <dbReference type="NCBI Taxonomy" id="410659"/>
    <lineage>
        <taxon>unclassified sequences</taxon>
        <taxon>metagenomes</taxon>
        <taxon>ecological metagenomes</taxon>
    </lineage>
</organism>
<gene>
    <name evidence="3" type="ORF">B1B_19513</name>
</gene>